<dbReference type="PANTHER" id="PTHR31540">
    <property type="entry name" value="CENTROSOMAL PROTEIN OF 131 KDA"/>
    <property type="match status" value="1"/>
</dbReference>
<dbReference type="GO" id="GO:0034451">
    <property type="term" value="C:centriolar satellite"/>
    <property type="evidence" value="ECO:0007669"/>
    <property type="project" value="TreeGrafter"/>
</dbReference>
<dbReference type="GO" id="GO:0035735">
    <property type="term" value="P:intraciliary transport involved in cilium assembly"/>
    <property type="evidence" value="ECO:0007669"/>
    <property type="project" value="InterPro"/>
</dbReference>
<reference evidence="1" key="1">
    <citation type="submission" date="2022-07" db="EMBL/GenBank/DDBJ databases">
        <authorList>
            <person name="Trinca V."/>
            <person name="Uliana J.V.C."/>
            <person name="Torres T.T."/>
            <person name="Ward R.J."/>
            <person name="Monesi N."/>
        </authorList>
    </citation>
    <scope>NUCLEOTIDE SEQUENCE</scope>
    <source>
        <strain evidence="1">HSMRA1968</strain>
        <tissue evidence="1">Whole embryos</tissue>
    </source>
</reference>
<gene>
    <name evidence="1" type="primary">dila</name>
    <name evidence="1" type="ORF">Bhyg_11753</name>
</gene>
<sequence length="213" mass="24617">MSTPSTLKLKTSARSETPDKMAEILSYLDNVDSNCIKTMQETFSYKIPESFRSDIEFAIEPDIVGDMPKISELVILPNHQLARRIVALTLRANELSNAIQLSKEHMAHVRTDKQKAIRIEKQNSQSRLAEQKTHFESIVSRHQGFIEQLLKDKALLCEKVSALTRRIESQNQAWEHKIKTEIVRVKESTLAGEKIRRERWVRENTKKIKVILL</sequence>
<dbReference type="AlphaFoldDB" id="A0A9Q0MWX4"/>
<proteinExistence type="predicted"/>
<evidence type="ECO:0000313" key="1">
    <source>
        <dbReference type="EMBL" id="KAJ6639014.1"/>
    </source>
</evidence>
<comment type="caution">
    <text evidence="1">The sequence shown here is derived from an EMBL/GenBank/DDBJ whole genome shotgun (WGS) entry which is preliminary data.</text>
</comment>
<dbReference type="GO" id="GO:0010824">
    <property type="term" value="P:regulation of centrosome duplication"/>
    <property type="evidence" value="ECO:0007669"/>
    <property type="project" value="TreeGrafter"/>
</dbReference>
<evidence type="ECO:0000313" key="2">
    <source>
        <dbReference type="Proteomes" id="UP001151699"/>
    </source>
</evidence>
<dbReference type="GO" id="GO:0005929">
    <property type="term" value="C:cilium"/>
    <property type="evidence" value="ECO:0007669"/>
    <property type="project" value="GOC"/>
</dbReference>
<accession>A0A9Q0MWX4</accession>
<dbReference type="Proteomes" id="UP001151699">
    <property type="component" value="Chromosome X"/>
</dbReference>
<keyword evidence="2" id="KW-1185">Reference proteome</keyword>
<name>A0A9Q0MWX4_9DIPT</name>
<dbReference type="PANTHER" id="PTHR31540:SF1">
    <property type="entry name" value="CENTROSOMAL PROTEIN OF 131 KDA"/>
    <property type="match status" value="1"/>
</dbReference>
<dbReference type="EMBL" id="WJQU01000003">
    <property type="protein sequence ID" value="KAJ6639014.1"/>
    <property type="molecule type" value="Genomic_DNA"/>
</dbReference>
<protein>
    <submittedName>
        <fullName evidence="1">Centrosomal protein of 131 kDa</fullName>
    </submittedName>
</protein>
<dbReference type="InterPro" id="IPR030465">
    <property type="entry name" value="CEP131"/>
</dbReference>
<dbReference type="OrthoDB" id="197735at2759"/>
<organism evidence="1 2">
    <name type="scientific">Pseudolycoriella hygida</name>
    <dbReference type="NCBI Taxonomy" id="35572"/>
    <lineage>
        <taxon>Eukaryota</taxon>
        <taxon>Metazoa</taxon>
        <taxon>Ecdysozoa</taxon>
        <taxon>Arthropoda</taxon>
        <taxon>Hexapoda</taxon>
        <taxon>Insecta</taxon>
        <taxon>Pterygota</taxon>
        <taxon>Neoptera</taxon>
        <taxon>Endopterygota</taxon>
        <taxon>Diptera</taxon>
        <taxon>Nematocera</taxon>
        <taxon>Sciaroidea</taxon>
        <taxon>Sciaridae</taxon>
        <taxon>Pseudolycoriella</taxon>
    </lineage>
</organism>